<keyword evidence="2" id="KW-1185">Reference proteome</keyword>
<dbReference type="AlphaFoldDB" id="A0A9X0L5M8"/>
<dbReference type="EMBL" id="LNAL01000006">
    <property type="protein sequence ID" value="KUG08868.1"/>
    <property type="molecule type" value="Genomic_DNA"/>
</dbReference>
<comment type="caution">
    <text evidence="1">The sequence shown here is derived from an EMBL/GenBank/DDBJ whole genome shotgun (WGS) entry which is preliminary data.</text>
</comment>
<reference evidence="1 2" key="1">
    <citation type="submission" date="2015-11" db="EMBL/GenBank/DDBJ databases">
        <title>Solirubrum puertoriconensis gen. nov. an environmental bacteria isolated in Puerto Rico.</title>
        <authorList>
            <person name="Cuebas-Irizarry M.F."/>
            <person name="Montalvo-Rodriguez R."/>
        </authorList>
    </citation>
    <scope>NUCLEOTIDE SEQUENCE [LARGE SCALE GENOMIC DNA]</scope>
    <source>
        <strain evidence="1 2">MC1A</strain>
    </source>
</reference>
<dbReference type="OrthoDB" id="874372at2"/>
<dbReference type="Proteomes" id="UP000054223">
    <property type="component" value="Unassembled WGS sequence"/>
</dbReference>
<proteinExistence type="predicted"/>
<accession>A0A9X0L5M8</accession>
<gene>
    <name evidence="1" type="ORF">ASU33_12150</name>
</gene>
<dbReference type="RefSeq" id="WP_059070673.1">
    <property type="nucleotide sequence ID" value="NZ_LNAL01000006.1"/>
</dbReference>
<organism evidence="1 2">
    <name type="scientific">Solirubrum puertoriconensis</name>
    <dbReference type="NCBI Taxonomy" id="1751427"/>
    <lineage>
        <taxon>Bacteria</taxon>
        <taxon>Pseudomonadati</taxon>
        <taxon>Bacteroidota</taxon>
        <taxon>Cytophagia</taxon>
        <taxon>Cytophagales</taxon>
    </lineage>
</organism>
<protein>
    <submittedName>
        <fullName evidence="1">Uncharacterized protein</fullName>
    </submittedName>
</protein>
<evidence type="ECO:0000313" key="1">
    <source>
        <dbReference type="EMBL" id="KUG08868.1"/>
    </source>
</evidence>
<name>A0A9X0L5M8_SOLP1</name>
<sequence>MIEVDLIKKHGKKALGMDEHEHHHKPTWRERVPEILLEIGIIVFAIMLSIQLHSWHEHALDRKTERKFLTGLRKDLQQDLQELCDDSLSYCTQVRGYRYFRSLTPPATVNPDSLKAFGWTLRNSTQLVPNTSRFEGLKSAGKLDVIEDDELLNSILDYYQEQLPALINNTAMFTDYKQQNMVGYLDSHLSADQQNLPAVMASPPMQNYLNRGNEMRDIVGLYHQVMEHSRQLIRQIDKQLAE</sequence>
<evidence type="ECO:0000313" key="2">
    <source>
        <dbReference type="Proteomes" id="UP000054223"/>
    </source>
</evidence>